<keyword evidence="3" id="KW-0067">ATP-binding</keyword>
<dbReference type="InterPro" id="IPR003439">
    <property type="entry name" value="ABC_transporter-like_ATP-bd"/>
</dbReference>
<sequence>PNGAGKTTLLKILSFLECPTQGAILFEGHRVDFSANAISQLRRHVTLVMQDPLLFHTTVLKNVTYGLWVRGVGKQERRRRALEALDVVGLVDIVGARAQHLSGGEAQRVAIARAVATNPKVLLLDEPTANLDRPNTSAVEEMLRDINERYGTTILFATHNLKQAYRFSNEVVSLLGGRPVGGRPDNLFSGTVVERPQLPVWEDRRCDSGGFGSEAHC</sequence>
<evidence type="ECO:0000256" key="3">
    <source>
        <dbReference type="ARBA" id="ARBA00022840"/>
    </source>
</evidence>
<dbReference type="Gene3D" id="3.40.50.300">
    <property type="entry name" value="P-loop containing nucleotide triphosphate hydrolases"/>
    <property type="match status" value="1"/>
</dbReference>
<dbReference type="STRING" id="1703770.AMJ39_09745"/>
<keyword evidence="2" id="KW-0547">Nucleotide-binding</keyword>
<feature type="non-terminal residue" evidence="5">
    <location>
        <position position="1"/>
    </location>
</feature>
<evidence type="ECO:0000256" key="1">
    <source>
        <dbReference type="ARBA" id="ARBA00022448"/>
    </source>
</evidence>
<dbReference type="SMART" id="SM00382">
    <property type="entry name" value="AAA"/>
    <property type="match status" value="1"/>
</dbReference>
<dbReference type="InterPro" id="IPR050093">
    <property type="entry name" value="ABC_SmlMolc_Importer"/>
</dbReference>
<dbReference type="EMBL" id="LIZS01000115">
    <property type="protein sequence ID" value="KPJ51526.1"/>
    <property type="molecule type" value="Genomic_DNA"/>
</dbReference>
<proteinExistence type="predicted"/>
<dbReference type="PANTHER" id="PTHR42781">
    <property type="entry name" value="SPERMIDINE/PUTRESCINE IMPORT ATP-BINDING PROTEIN POTA"/>
    <property type="match status" value="1"/>
</dbReference>
<keyword evidence="1" id="KW-0813">Transport</keyword>
<evidence type="ECO:0000313" key="6">
    <source>
        <dbReference type="Proteomes" id="UP000052008"/>
    </source>
</evidence>
<feature type="domain" description="ABC transporter" evidence="4">
    <location>
        <begin position="1"/>
        <end position="200"/>
    </location>
</feature>
<protein>
    <recommendedName>
        <fullName evidence="4">ABC transporter domain-containing protein</fullName>
    </recommendedName>
</protein>
<name>A0A0S7WMX8_UNCT6</name>
<dbReference type="Pfam" id="PF00005">
    <property type="entry name" value="ABC_tran"/>
    <property type="match status" value="1"/>
</dbReference>
<evidence type="ECO:0000256" key="2">
    <source>
        <dbReference type="ARBA" id="ARBA00022741"/>
    </source>
</evidence>
<evidence type="ECO:0000259" key="4">
    <source>
        <dbReference type="PROSITE" id="PS50893"/>
    </source>
</evidence>
<dbReference type="PROSITE" id="PS50893">
    <property type="entry name" value="ABC_TRANSPORTER_2"/>
    <property type="match status" value="1"/>
</dbReference>
<accession>A0A0S7WMX8</accession>
<dbReference type="InterPro" id="IPR027417">
    <property type="entry name" value="P-loop_NTPase"/>
</dbReference>
<dbReference type="InterPro" id="IPR017871">
    <property type="entry name" value="ABC_transporter-like_CS"/>
</dbReference>
<dbReference type="InterPro" id="IPR003593">
    <property type="entry name" value="AAA+_ATPase"/>
</dbReference>
<gene>
    <name evidence="5" type="ORF">AMJ39_09745</name>
</gene>
<dbReference type="PANTHER" id="PTHR42781:SF9">
    <property type="entry name" value="AMINO ACID ABC TRANSPORTER, ATP-BINDING PROTEIN-RELATED"/>
    <property type="match status" value="1"/>
</dbReference>
<evidence type="ECO:0000313" key="5">
    <source>
        <dbReference type="EMBL" id="KPJ51526.1"/>
    </source>
</evidence>
<dbReference type="AlphaFoldDB" id="A0A0S7WMX8"/>
<dbReference type="GO" id="GO:0016887">
    <property type="term" value="F:ATP hydrolysis activity"/>
    <property type="evidence" value="ECO:0007669"/>
    <property type="project" value="InterPro"/>
</dbReference>
<comment type="caution">
    <text evidence="5">The sequence shown here is derived from an EMBL/GenBank/DDBJ whole genome shotgun (WGS) entry which is preliminary data.</text>
</comment>
<dbReference type="PROSITE" id="PS00211">
    <property type="entry name" value="ABC_TRANSPORTER_1"/>
    <property type="match status" value="1"/>
</dbReference>
<dbReference type="Proteomes" id="UP000052008">
    <property type="component" value="Unassembled WGS sequence"/>
</dbReference>
<reference evidence="5 6" key="1">
    <citation type="journal article" date="2015" name="Microbiome">
        <title>Genomic resolution of linkages in carbon, nitrogen, and sulfur cycling among widespread estuary sediment bacteria.</title>
        <authorList>
            <person name="Baker B.J."/>
            <person name="Lazar C.S."/>
            <person name="Teske A.P."/>
            <person name="Dick G.J."/>
        </authorList>
    </citation>
    <scope>NUCLEOTIDE SEQUENCE [LARGE SCALE GENOMIC DNA]</scope>
    <source>
        <strain evidence="5">DG_24</strain>
    </source>
</reference>
<organism evidence="5 6">
    <name type="scientific">candidate division TA06 bacterium DG_24</name>
    <dbReference type="NCBI Taxonomy" id="1703770"/>
    <lineage>
        <taxon>Bacteria</taxon>
        <taxon>Bacteria division TA06</taxon>
    </lineage>
</organism>
<dbReference type="SUPFAM" id="SSF52540">
    <property type="entry name" value="P-loop containing nucleoside triphosphate hydrolases"/>
    <property type="match status" value="1"/>
</dbReference>
<dbReference type="GO" id="GO:0005524">
    <property type="term" value="F:ATP binding"/>
    <property type="evidence" value="ECO:0007669"/>
    <property type="project" value="UniProtKB-KW"/>
</dbReference>